<comment type="caution">
    <text evidence="2">The sequence shown here is derived from an EMBL/GenBank/DDBJ whole genome shotgun (WGS) entry which is preliminary data.</text>
</comment>
<protein>
    <submittedName>
        <fullName evidence="2">Uncharacterized protein</fullName>
    </submittedName>
</protein>
<evidence type="ECO:0000313" key="2">
    <source>
        <dbReference type="EMBL" id="GAA3972690.1"/>
    </source>
</evidence>
<feature type="compositionally biased region" description="Polar residues" evidence="1">
    <location>
        <begin position="97"/>
        <end position="108"/>
    </location>
</feature>
<evidence type="ECO:0000313" key="3">
    <source>
        <dbReference type="Proteomes" id="UP001501081"/>
    </source>
</evidence>
<name>A0ABP7PWW0_9SPHI</name>
<sequence>MQYLEQHFDARKDRIILEAFFGNQNDAEGFAKRLSRMEINKFKSVIKFLKGKTTNPEDKQVHLAALLTNFERPYEFGKDYSEHLSAQLTTEEKEGTNETSNVGQVSPKSETDVDIEDREAEGKKGSLEGQYFNENIGADDSEDAIDDGLEIEKSTERTASNESDPETTAPTTQEPIKGEEEERNSWWKDEWVKKSVACLLLVIPISAGFLLKNQIGGNLNGEQCMYWKEDRYVAVSCDAKLKEDVEKVALDTILLNHFRMITKADTITERSIGKIWYLKHEKKFEYFTIRGNHPILRRRLSRLSDLIYRNEIESRRLENAKEF</sequence>
<keyword evidence="3" id="KW-1185">Reference proteome</keyword>
<evidence type="ECO:0000256" key="1">
    <source>
        <dbReference type="SAM" id="MobiDB-lite"/>
    </source>
</evidence>
<feature type="compositionally biased region" description="Acidic residues" evidence="1">
    <location>
        <begin position="137"/>
        <end position="149"/>
    </location>
</feature>
<accession>A0ABP7PWW0</accession>
<gene>
    <name evidence="2" type="ORF">GCM10022246_26250</name>
</gene>
<dbReference type="EMBL" id="BAABAK010000015">
    <property type="protein sequence ID" value="GAA3972690.1"/>
    <property type="molecule type" value="Genomic_DNA"/>
</dbReference>
<reference evidence="3" key="1">
    <citation type="journal article" date="2019" name="Int. J. Syst. Evol. Microbiol.">
        <title>The Global Catalogue of Microorganisms (GCM) 10K type strain sequencing project: providing services to taxonomists for standard genome sequencing and annotation.</title>
        <authorList>
            <consortium name="The Broad Institute Genomics Platform"/>
            <consortium name="The Broad Institute Genome Sequencing Center for Infectious Disease"/>
            <person name="Wu L."/>
            <person name="Ma J."/>
        </authorList>
    </citation>
    <scope>NUCLEOTIDE SEQUENCE [LARGE SCALE GENOMIC DNA]</scope>
    <source>
        <strain evidence="3">JCM 17338</strain>
    </source>
</reference>
<feature type="compositionally biased region" description="Polar residues" evidence="1">
    <location>
        <begin position="157"/>
        <end position="174"/>
    </location>
</feature>
<organism evidence="2 3">
    <name type="scientific">Pedobacter ginsengiterrae</name>
    <dbReference type="NCBI Taxonomy" id="871696"/>
    <lineage>
        <taxon>Bacteria</taxon>
        <taxon>Pseudomonadati</taxon>
        <taxon>Bacteroidota</taxon>
        <taxon>Sphingobacteriia</taxon>
        <taxon>Sphingobacteriales</taxon>
        <taxon>Sphingobacteriaceae</taxon>
        <taxon>Pedobacter</taxon>
    </lineage>
</organism>
<proteinExistence type="predicted"/>
<feature type="region of interest" description="Disordered" evidence="1">
    <location>
        <begin position="87"/>
        <end position="184"/>
    </location>
</feature>
<dbReference type="Proteomes" id="UP001501081">
    <property type="component" value="Unassembled WGS sequence"/>
</dbReference>